<dbReference type="Proteomes" id="UP001321047">
    <property type="component" value="Unassembled WGS sequence"/>
</dbReference>
<organism evidence="1 2">
    <name type="scientific">Natronosalvus hydrolyticus</name>
    <dbReference type="NCBI Taxonomy" id="2979988"/>
    <lineage>
        <taxon>Archaea</taxon>
        <taxon>Methanobacteriati</taxon>
        <taxon>Methanobacteriota</taxon>
        <taxon>Stenosarchaea group</taxon>
        <taxon>Halobacteria</taxon>
        <taxon>Halobacteriales</taxon>
        <taxon>Natrialbaceae</taxon>
        <taxon>Natronosalvus</taxon>
    </lineage>
</organism>
<accession>A0AAP3E5L3</accession>
<dbReference type="EMBL" id="JAOPJZ010000001">
    <property type="protein sequence ID" value="MCU4750822.1"/>
    <property type="molecule type" value="Genomic_DNA"/>
</dbReference>
<protein>
    <submittedName>
        <fullName evidence="1">FxLYD domain-containing protein</fullName>
    </submittedName>
</protein>
<comment type="caution">
    <text evidence="1">The sequence shown here is derived from an EMBL/GenBank/DDBJ whole genome shotgun (WGS) entry which is preliminary data.</text>
</comment>
<evidence type="ECO:0000313" key="2">
    <source>
        <dbReference type="Proteomes" id="UP001321047"/>
    </source>
</evidence>
<dbReference type="InterPro" id="IPR047676">
    <property type="entry name" value="FxLYD_dom"/>
</dbReference>
<dbReference type="PROSITE" id="PS51257">
    <property type="entry name" value="PROKAR_LIPOPROTEIN"/>
    <property type="match status" value="1"/>
</dbReference>
<evidence type="ECO:0000313" key="1">
    <source>
        <dbReference type="EMBL" id="MCU4750822.1"/>
    </source>
</evidence>
<proteinExistence type="predicted"/>
<dbReference type="NCBIfam" id="NF038353">
    <property type="entry name" value="FxLYD_dom"/>
    <property type="match status" value="1"/>
</dbReference>
<keyword evidence="2" id="KW-1185">Reference proteome</keyword>
<gene>
    <name evidence="1" type="ORF">OB919_02305</name>
</gene>
<dbReference type="RefSeq" id="WP_342805969.1">
    <property type="nucleotide sequence ID" value="NZ_JAOPJZ010000001.1"/>
</dbReference>
<sequence>MKRRSLLALAAGGSLSLSGCLEYFTGNGEEILEPADLVVEWSDLVRENPGTEDERVFIWGVLRNEGEREPTYVEVRGTFYDEAGEELDSVIENIQDPTAEGDWPFEIEYPRFGEAAREVVRYELEPATSV</sequence>
<reference evidence="1 2" key="1">
    <citation type="submission" date="2022-09" db="EMBL/GenBank/DDBJ databases">
        <title>Enrichment on poylsaccharides allowed isolation of novel metabolic and taxonomic groups of Haloarchaea.</title>
        <authorList>
            <person name="Sorokin D.Y."/>
            <person name="Elcheninov A.G."/>
            <person name="Khizhniak T.V."/>
            <person name="Kolganova T.V."/>
            <person name="Kublanov I.V."/>
        </authorList>
    </citation>
    <scope>NUCLEOTIDE SEQUENCE [LARGE SCALE GENOMIC DNA]</scope>
    <source>
        <strain evidence="1 2">AArc-curdl1</strain>
    </source>
</reference>
<dbReference type="AlphaFoldDB" id="A0AAP3E5L3"/>
<name>A0AAP3E5L3_9EURY</name>